<gene>
    <name evidence="1" type="ORF">LCGC14_1187750</name>
</gene>
<name>A0A0F9PQQ4_9ZZZZ</name>
<evidence type="ECO:0000313" key="1">
    <source>
        <dbReference type="EMBL" id="KKM95477.1"/>
    </source>
</evidence>
<organism evidence="1">
    <name type="scientific">marine sediment metagenome</name>
    <dbReference type="NCBI Taxonomy" id="412755"/>
    <lineage>
        <taxon>unclassified sequences</taxon>
        <taxon>metagenomes</taxon>
        <taxon>ecological metagenomes</taxon>
    </lineage>
</organism>
<comment type="caution">
    <text evidence="1">The sequence shown here is derived from an EMBL/GenBank/DDBJ whole genome shotgun (WGS) entry which is preliminary data.</text>
</comment>
<sequence length="96" mass="10466">MTTEGIKGWLCHMAEDSLSLRKAAEKTDLSHGTIADILRGLDLPQKPTGEQVVSRDGRAILLLPSSHAGRGTTCPRSVRSYPQNVNRSIRRGCDPI</sequence>
<accession>A0A0F9PQQ4</accession>
<protein>
    <submittedName>
        <fullName evidence="1">Uncharacterized protein</fullName>
    </submittedName>
</protein>
<proteinExistence type="predicted"/>
<reference evidence="1" key="1">
    <citation type="journal article" date="2015" name="Nature">
        <title>Complex archaea that bridge the gap between prokaryotes and eukaryotes.</title>
        <authorList>
            <person name="Spang A."/>
            <person name="Saw J.H."/>
            <person name="Jorgensen S.L."/>
            <person name="Zaremba-Niedzwiedzka K."/>
            <person name="Martijn J."/>
            <person name="Lind A.E."/>
            <person name="van Eijk R."/>
            <person name="Schleper C."/>
            <person name="Guy L."/>
            <person name="Ettema T.J."/>
        </authorList>
    </citation>
    <scope>NUCLEOTIDE SEQUENCE</scope>
</reference>
<dbReference type="EMBL" id="LAZR01006003">
    <property type="protein sequence ID" value="KKM95477.1"/>
    <property type="molecule type" value="Genomic_DNA"/>
</dbReference>
<dbReference type="AlphaFoldDB" id="A0A0F9PQQ4"/>